<evidence type="ECO:0000313" key="3">
    <source>
        <dbReference type="Proteomes" id="UP000501451"/>
    </source>
</evidence>
<dbReference type="Proteomes" id="UP000501451">
    <property type="component" value="Chromosome"/>
</dbReference>
<dbReference type="Pfam" id="PF01248">
    <property type="entry name" value="Ribosomal_L7Ae"/>
    <property type="match status" value="1"/>
</dbReference>
<dbReference type="InterPro" id="IPR004038">
    <property type="entry name" value="Ribosomal_eL8/eL30/eS12/Gad45"/>
</dbReference>
<dbReference type="EMBL" id="CP049740">
    <property type="protein sequence ID" value="QII82939.1"/>
    <property type="molecule type" value="Genomic_DNA"/>
</dbReference>
<proteinExistence type="predicted"/>
<feature type="domain" description="Ribosomal protein eL8/eL30/eS12/Gadd45" evidence="1">
    <location>
        <begin position="9"/>
        <end position="91"/>
    </location>
</feature>
<dbReference type="InterPro" id="IPR029064">
    <property type="entry name" value="Ribosomal_eL30-like_sf"/>
</dbReference>
<evidence type="ECO:0000313" key="2">
    <source>
        <dbReference type="EMBL" id="QII82939.1"/>
    </source>
</evidence>
<keyword evidence="3" id="KW-1185">Reference proteome</keyword>
<organism evidence="2 3">
    <name type="scientific">Jeotgalibaca arthritidis</name>
    <dbReference type="NCBI Taxonomy" id="1868794"/>
    <lineage>
        <taxon>Bacteria</taxon>
        <taxon>Bacillati</taxon>
        <taxon>Bacillota</taxon>
        <taxon>Bacilli</taxon>
        <taxon>Lactobacillales</taxon>
        <taxon>Carnobacteriaceae</taxon>
        <taxon>Jeotgalibaca</taxon>
    </lineage>
</organism>
<dbReference type="AlphaFoldDB" id="A0A6G7KCF4"/>
<evidence type="ECO:0000259" key="1">
    <source>
        <dbReference type="Pfam" id="PF01248"/>
    </source>
</evidence>
<reference evidence="2 3" key="1">
    <citation type="journal article" date="2017" name="Int. J. Syst. Evol. Microbiol.">
        <title>Jeotgalibaca porci sp. nov. and Jeotgalibaca arthritidis sp. nov., isolated from pigs, and emended description of the genus Jeotgalibaca.</title>
        <authorList>
            <person name="Zamora L."/>
            <person name="Perez-Sancho M."/>
            <person name="Dominguez L."/>
            <person name="Fernandez-Garayzabal J.F."/>
            <person name="Vela A.I."/>
        </authorList>
    </citation>
    <scope>NUCLEOTIDE SEQUENCE [LARGE SCALE GENOMIC DNA]</scope>
    <source>
        <strain evidence="2 3">CECT 9157</strain>
    </source>
</reference>
<dbReference type="Gene3D" id="3.30.1330.30">
    <property type="match status" value="1"/>
</dbReference>
<dbReference type="SUPFAM" id="SSF55315">
    <property type="entry name" value="L30e-like"/>
    <property type="match status" value="1"/>
</dbReference>
<gene>
    <name evidence="2" type="ORF">G7057_11105</name>
</gene>
<name>A0A6G7KCF4_9LACT</name>
<accession>A0A6G7KCF4</accession>
<dbReference type="RefSeq" id="WP_166163766.1">
    <property type="nucleotide sequence ID" value="NZ_CP049740.1"/>
</dbReference>
<protein>
    <recommendedName>
        <fullName evidence="1">Ribosomal protein eL8/eL30/eS12/Gadd45 domain-containing protein</fullName>
    </recommendedName>
</protein>
<sequence>MEQSKKQLNLLGIATRARKLISGEELTIKAIQRNEAKLVIVATDCSDNTKEKLLNKCTYYKVPFDSSFTSDEISIAIGKSRSICAFTEKGFADSYLKLKGTNNMR</sequence>
<dbReference type="KEGG" id="jar:G7057_11105"/>